<feature type="region of interest" description="Disordered" evidence="5">
    <location>
        <begin position="78"/>
        <end position="160"/>
    </location>
</feature>
<evidence type="ECO:0000313" key="8">
    <source>
        <dbReference type="RefSeq" id="XP_056698400.1"/>
    </source>
</evidence>
<accession>A0ABM3RRZ5</accession>
<reference evidence="7" key="1">
    <citation type="journal article" date="2021" name="Nat. Commun.">
        <title>Genomic analyses provide insights into spinach domestication and the genetic basis of agronomic traits.</title>
        <authorList>
            <person name="Cai X."/>
            <person name="Sun X."/>
            <person name="Xu C."/>
            <person name="Sun H."/>
            <person name="Wang X."/>
            <person name="Ge C."/>
            <person name="Zhang Z."/>
            <person name="Wang Q."/>
            <person name="Fei Z."/>
            <person name="Jiao C."/>
            <person name="Wang Q."/>
        </authorList>
    </citation>
    <scope>NUCLEOTIDE SEQUENCE [LARGE SCALE GENOMIC DNA]</scope>
    <source>
        <strain evidence="7">cv. Varoflay</strain>
    </source>
</reference>
<feature type="compositionally biased region" description="Basic and acidic residues" evidence="5">
    <location>
        <begin position="1286"/>
        <end position="1305"/>
    </location>
</feature>
<keyword evidence="2" id="KW-0645">Protease</keyword>
<dbReference type="SUPFAM" id="SSF54001">
    <property type="entry name" value="Cysteine proteinases"/>
    <property type="match status" value="1"/>
</dbReference>
<dbReference type="Proteomes" id="UP000813463">
    <property type="component" value="Chromosome 4"/>
</dbReference>
<evidence type="ECO:0000256" key="4">
    <source>
        <dbReference type="SAM" id="Coils"/>
    </source>
</evidence>
<feature type="region of interest" description="Disordered" evidence="5">
    <location>
        <begin position="1286"/>
        <end position="1309"/>
    </location>
</feature>
<evidence type="ECO:0000256" key="2">
    <source>
        <dbReference type="ARBA" id="ARBA00022670"/>
    </source>
</evidence>
<feature type="region of interest" description="Disordered" evidence="5">
    <location>
        <begin position="485"/>
        <end position="620"/>
    </location>
</feature>
<feature type="coiled-coil region" evidence="4">
    <location>
        <begin position="1017"/>
        <end position="1048"/>
    </location>
</feature>
<feature type="compositionally biased region" description="Basic and acidic residues" evidence="5">
    <location>
        <begin position="24"/>
        <end position="40"/>
    </location>
</feature>
<feature type="compositionally biased region" description="Polar residues" evidence="5">
    <location>
        <begin position="124"/>
        <end position="133"/>
    </location>
</feature>
<feature type="compositionally biased region" description="Basic and acidic residues" evidence="5">
    <location>
        <begin position="578"/>
        <end position="601"/>
    </location>
</feature>
<feature type="compositionally biased region" description="Basic and acidic residues" evidence="5">
    <location>
        <begin position="314"/>
        <end position="345"/>
    </location>
</feature>
<feature type="compositionally biased region" description="Basic and acidic residues" evidence="5">
    <location>
        <begin position="496"/>
        <end position="510"/>
    </location>
</feature>
<name>A0ABM3RRZ5_SPIOL</name>
<dbReference type="RefSeq" id="XP_056698400.1">
    <property type="nucleotide sequence ID" value="XM_056842422.1"/>
</dbReference>
<keyword evidence="7" id="KW-1185">Reference proteome</keyword>
<evidence type="ECO:0000259" key="6">
    <source>
        <dbReference type="PROSITE" id="PS50600"/>
    </source>
</evidence>
<dbReference type="PROSITE" id="PS50600">
    <property type="entry name" value="ULP_PROTEASE"/>
    <property type="match status" value="1"/>
</dbReference>
<feature type="region of interest" description="Disordered" evidence="5">
    <location>
        <begin position="212"/>
        <end position="377"/>
    </location>
</feature>
<feature type="compositionally biased region" description="Basic and acidic residues" evidence="5">
    <location>
        <begin position="1201"/>
        <end position="1210"/>
    </location>
</feature>
<dbReference type="Gene3D" id="3.40.395.10">
    <property type="entry name" value="Adenoviral Proteinase, Chain A"/>
    <property type="match status" value="1"/>
</dbReference>
<gene>
    <name evidence="8" type="primary">LOC130472018</name>
</gene>
<keyword evidence="3" id="KW-0378">Hydrolase</keyword>
<proteinExistence type="inferred from homology"/>
<dbReference type="GeneID" id="130472018"/>
<comment type="similarity">
    <text evidence="1">Belongs to the peptidase C48 family.</text>
</comment>
<evidence type="ECO:0000313" key="7">
    <source>
        <dbReference type="Proteomes" id="UP000813463"/>
    </source>
</evidence>
<dbReference type="InterPro" id="IPR003653">
    <property type="entry name" value="Peptidase_C48_C"/>
</dbReference>
<sequence length="1594" mass="182637">MDVRDEIDMNKLQNPPKSKKKTKMPKEKKETTGRSSEEQKIGNAKQLDMKETGKYEIEKEIEAEKQIDTFQEQPQRLILKFKRRPTKSQPEVQKVLSEGDGKACTTSETEVQKPLSEGDKKSSSKSQPEVQKTSSEEDQEESSKSLVQRKIATKNRGNNLLKQLLAKSIKQNNKKKAAQMVAAAAAAAMASKEADKRIDTAAVAAQIEAEKMAPAADAEDKRVAQEKASAAEKEAKRVAEEKASAADAEAKKLDEEKASAADAQREAELKEAENKRIEANKKKEEEDKAEAMKKDLEERKKEYEEKMSQLMAKNNKELIEEAERKEAERKKREDERKKKEDDDATKAIAMVVENVNASESEAQTIGGKGTKRGKKTTATKKNTILSITMDEELQKKLHNISDSYNPRRSTRSMVKVQQNVGAEVVSKEEFEGKDVSGVTSKVTNTPKKRKAAEKEDEDEPLNVEIIKIKKQKGVEKKAPVKGRILPLRSALKRNKKNDIEEVKEEQKTELAKVNVKGKRKMKKRKEEEEEVQEEEELEGNDEEEQEEEEEQNEEEEEEEEEDEENEEDEEWEEEEEKEQNKMPKEKTVPVKERLVQFEKQRQKIASKRTAAKANLPAERKTKRKITDEEYEVKEENIEKALIVEREVSPLAMITKEVPAKKKPKKSIAVYKEKVAEEEEEKTGVRGGHGKFISFISMMNEQKKEAVRNIGLGALLDFQLPTSSQQFVTWLCNNFEENSQYLYLPKNEKILIEFEDVKKIYGLPSGEVDIVEAKSDKASEEFFAFMASWKKIFGNKVPSVQKILKYYSQEDQIEAGPDANFITSFLVVTVNTLIKSTLSNQAYFKFLFSMMNHEQIRNLNWCKYVWETLLSTTAQYKKNLKQKDKATFFTGPLPLLTIFYFDRVQRMNFFPPRRIPLVSCWTKEIGHKRNKLEESGFGLGKVLPKINIEEKQTRKEFMDEFVGIIQAVGDNLSKLSDSLKKAQEFFPGNELVSKVEEFLSKMAKEPSLSQDEWSDDFIKALLEKEKELLDAIELEKNKAKKDKKRYEYDIKNAFDLGLSPSPIIDDDKLKREKAGTSTSTPNLSLEEIDESLASAMLNLKQRREEEKKENEIAKAKKMMQAESEVSEPASEKPKTTVEEIVVQEEKIVSSDEATVEPELHVSEMMPVTNVIEEEPAPEVRNEEVSAPQVIEKKVTPDGVEEQPAKNKKNESAEPQVVENTVAQQMVEEPAEPHTPTQSQVQQPVEAELSVGAEQSSLPSPKTPLNEVSISTLISSTKTDLKLDEIFEDKGEKEDEGEGNEKGDKGKRPQRIHKLPAAFSSPYLVKYRDLFKNLDTMHQSLADYVLSGQDNSEVLYFDGYNYINREDMKTLVDEVEVVDCVIDSWSKYLNAKGHKDKLFLSTVPYHIMCTNKVCPAGSSYEKRLEDFNRRVNEELVNYNFKNIHQFKQIFIPVLAAKHFYLLVINHYNATVDVIDNRPLPRNVKFEDKYEGHPEVVLDAFAKYMGTFGYEVEPMQKYEMNLVKMKWRSMKDYTNCGVYVMKHMETYTGDPEHEWICDLKANDTNQIRKLRVTFCGLLMLSKQNEMHESNINEAWRS</sequence>
<evidence type="ECO:0000256" key="5">
    <source>
        <dbReference type="SAM" id="MobiDB-lite"/>
    </source>
</evidence>
<reference evidence="8" key="2">
    <citation type="submission" date="2025-08" db="UniProtKB">
        <authorList>
            <consortium name="RefSeq"/>
        </authorList>
    </citation>
    <scope>IDENTIFICATION</scope>
    <source>
        <tissue evidence="8">Leaf</tissue>
    </source>
</reference>
<dbReference type="InterPro" id="IPR038765">
    <property type="entry name" value="Papain-like_cys_pep_sf"/>
</dbReference>
<feature type="region of interest" description="Disordered" evidence="5">
    <location>
        <begin position="1"/>
        <end position="51"/>
    </location>
</feature>
<feature type="compositionally biased region" description="Acidic residues" evidence="5">
    <location>
        <begin position="527"/>
        <end position="577"/>
    </location>
</feature>
<feature type="compositionally biased region" description="Basic and acidic residues" evidence="5">
    <location>
        <begin position="218"/>
        <end position="307"/>
    </location>
</feature>
<evidence type="ECO:0000256" key="1">
    <source>
        <dbReference type="ARBA" id="ARBA00005234"/>
    </source>
</evidence>
<feature type="region of interest" description="Disordered" evidence="5">
    <location>
        <begin position="1142"/>
        <end position="1262"/>
    </location>
</feature>
<organism evidence="7 8">
    <name type="scientific">Spinacia oleracea</name>
    <name type="common">Spinach</name>
    <dbReference type="NCBI Taxonomy" id="3562"/>
    <lineage>
        <taxon>Eukaryota</taxon>
        <taxon>Viridiplantae</taxon>
        <taxon>Streptophyta</taxon>
        <taxon>Embryophyta</taxon>
        <taxon>Tracheophyta</taxon>
        <taxon>Spermatophyta</taxon>
        <taxon>Magnoliopsida</taxon>
        <taxon>eudicotyledons</taxon>
        <taxon>Gunneridae</taxon>
        <taxon>Pentapetalae</taxon>
        <taxon>Caryophyllales</taxon>
        <taxon>Chenopodiaceae</taxon>
        <taxon>Chenopodioideae</taxon>
        <taxon>Anserineae</taxon>
        <taxon>Spinacia</taxon>
    </lineage>
</organism>
<feature type="domain" description="Ubiquitin-like protease family profile" evidence="6">
    <location>
        <begin position="1359"/>
        <end position="1544"/>
    </location>
</feature>
<protein>
    <recommendedName>
        <fullName evidence="6">Ubiquitin-like protease family profile domain-containing protein</fullName>
    </recommendedName>
</protein>
<keyword evidence="4" id="KW-0175">Coiled coil</keyword>
<evidence type="ECO:0000256" key="3">
    <source>
        <dbReference type="ARBA" id="ARBA00022801"/>
    </source>
</evidence>
<feature type="region of interest" description="Disordered" evidence="5">
    <location>
        <begin position="1117"/>
        <end position="1136"/>
    </location>
</feature>
<feature type="region of interest" description="Disordered" evidence="5">
    <location>
        <begin position="428"/>
        <end position="461"/>
    </location>
</feature>
<dbReference type="PANTHER" id="PTHR34835">
    <property type="entry name" value="OS07G0283600 PROTEIN-RELATED"/>
    <property type="match status" value="1"/>
</dbReference>
<dbReference type="PANTHER" id="PTHR34835:SF90">
    <property type="entry name" value="AMINOTRANSFERASE-LIKE PLANT MOBILE DOMAIN-CONTAINING PROTEIN"/>
    <property type="match status" value="1"/>
</dbReference>